<evidence type="ECO:0000313" key="8">
    <source>
        <dbReference type="Proteomes" id="UP000708208"/>
    </source>
</evidence>
<keyword evidence="2 5" id="KW-0175">Coiled coil</keyword>
<accession>A0A8J2LKI3</accession>
<organism evidence="7 8">
    <name type="scientific">Allacma fusca</name>
    <dbReference type="NCBI Taxonomy" id="39272"/>
    <lineage>
        <taxon>Eukaryota</taxon>
        <taxon>Metazoa</taxon>
        <taxon>Ecdysozoa</taxon>
        <taxon>Arthropoda</taxon>
        <taxon>Hexapoda</taxon>
        <taxon>Collembola</taxon>
        <taxon>Symphypleona</taxon>
        <taxon>Sminthuridae</taxon>
        <taxon>Allacma</taxon>
    </lineage>
</organism>
<name>A0A8J2LKI3_9HEXA</name>
<feature type="region of interest" description="Disordered" evidence="6">
    <location>
        <begin position="310"/>
        <end position="341"/>
    </location>
</feature>
<keyword evidence="8" id="KW-1185">Reference proteome</keyword>
<comment type="similarity">
    <text evidence="4">Belongs to the inner dynein arm light chain family.</text>
</comment>
<dbReference type="Proteomes" id="UP000708208">
    <property type="component" value="Unassembled WGS sequence"/>
</dbReference>
<sequence length="341" mass="39417">MNFDLVVIPAQKFIINKKNEAHVHLDQPYHALTRCRTEPVVKDEELLKFDPFLQKDAPKSAANTGIVFGDDLFDQEPTERDSTSIEETLSSLIQIQEHGPAKSKCVELVGGHIDLDWIVSSISPPEECRVEGKRYIRYVSKAAVDPSDAYVLERKLDKYLHERQAYPTGFCTIRRGLYDECFNEIIRQIAVSGSRERAVLFLRFREDLLQTTSTYLNLFASTISYCTFKESRRHALLKQERSIHMKDDLGKLQKMYKDLQEELNRTYANQNKELEKNSRKYKEEIDCLKTNNLRLKKQFADFTSTNTQKVVDEARTGGSSRSKSSRSLSKDKSRRDIGEEE</sequence>
<feature type="compositionally biased region" description="Basic and acidic residues" evidence="6">
    <location>
        <begin position="328"/>
        <end position="341"/>
    </location>
</feature>
<keyword evidence="1" id="KW-0243">Dynein</keyword>
<gene>
    <name evidence="7" type="ORF">AFUS01_LOCUS44613</name>
</gene>
<dbReference type="GO" id="GO:0005930">
    <property type="term" value="C:axoneme"/>
    <property type="evidence" value="ECO:0007669"/>
    <property type="project" value="TreeGrafter"/>
</dbReference>
<proteinExistence type="inferred from homology"/>
<reference evidence="7" key="1">
    <citation type="submission" date="2021-06" db="EMBL/GenBank/DDBJ databases">
        <authorList>
            <person name="Hodson N. C."/>
            <person name="Mongue J. A."/>
            <person name="Jaron S. K."/>
        </authorList>
    </citation>
    <scope>NUCLEOTIDE SEQUENCE</scope>
</reference>
<dbReference type="PANTHER" id="PTHR13183">
    <property type="entry name" value="AXONEMAL INNER ARM DYNEIN LIGHT CHAIN 28"/>
    <property type="match status" value="1"/>
</dbReference>
<dbReference type="GO" id="GO:0045504">
    <property type="term" value="F:dynein heavy chain binding"/>
    <property type="evidence" value="ECO:0007669"/>
    <property type="project" value="TreeGrafter"/>
</dbReference>
<evidence type="ECO:0000256" key="1">
    <source>
        <dbReference type="ARBA" id="ARBA00023017"/>
    </source>
</evidence>
<protein>
    <submittedName>
        <fullName evidence="7">Uncharacterized protein</fullName>
    </submittedName>
</protein>
<dbReference type="GO" id="GO:0030286">
    <property type="term" value="C:dynein complex"/>
    <property type="evidence" value="ECO:0007669"/>
    <property type="project" value="UniProtKB-KW"/>
</dbReference>
<dbReference type="EMBL" id="CAJVCH010570563">
    <property type="protein sequence ID" value="CAG7835210.1"/>
    <property type="molecule type" value="Genomic_DNA"/>
</dbReference>
<dbReference type="PANTHER" id="PTHR13183:SF0">
    <property type="entry name" value="AXONEMAL DYNEIN LIGHT INTERMEDIATE POLYPEPTIDE 1"/>
    <property type="match status" value="1"/>
</dbReference>
<evidence type="ECO:0000256" key="4">
    <source>
        <dbReference type="ARBA" id="ARBA00038114"/>
    </source>
</evidence>
<evidence type="ECO:0000256" key="3">
    <source>
        <dbReference type="ARBA" id="ARBA00023175"/>
    </source>
</evidence>
<dbReference type="AlphaFoldDB" id="A0A8J2LKI3"/>
<comment type="caution">
    <text evidence="7">The sequence shown here is derived from an EMBL/GenBank/DDBJ whole genome shotgun (WGS) entry which is preliminary data.</text>
</comment>
<evidence type="ECO:0000256" key="6">
    <source>
        <dbReference type="SAM" id="MobiDB-lite"/>
    </source>
</evidence>
<keyword evidence="3" id="KW-0505">Motor protein</keyword>
<evidence type="ECO:0000256" key="5">
    <source>
        <dbReference type="SAM" id="Coils"/>
    </source>
</evidence>
<dbReference type="InterPro" id="IPR019347">
    <property type="entry name" value="Axonemal_dynein_light_chain"/>
</dbReference>
<evidence type="ECO:0000256" key="2">
    <source>
        <dbReference type="ARBA" id="ARBA00023054"/>
    </source>
</evidence>
<dbReference type="Pfam" id="PF10211">
    <property type="entry name" value="Ax_dynein_light"/>
    <property type="match status" value="1"/>
</dbReference>
<evidence type="ECO:0000313" key="7">
    <source>
        <dbReference type="EMBL" id="CAG7835210.1"/>
    </source>
</evidence>
<feature type="coiled-coil region" evidence="5">
    <location>
        <begin position="249"/>
        <end position="298"/>
    </location>
</feature>
<dbReference type="OrthoDB" id="330092at2759"/>